<dbReference type="Proteomes" id="UP000029462">
    <property type="component" value="Unassembled WGS sequence"/>
</dbReference>
<comment type="caution">
    <text evidence="1">The sequence shown here is derived from an EMBL/GenBank/DDBJ whole genome shotgun (WGS) entry which is preliminary data.</text>
</comment>
<dbReference type="OrthoDB" id="6434633at2"/>
<evidence type="ECO:0000313" key="1">
    <source>
        <dbReference type="EMBL" id="GAL59738.1"/>
    </source>
</evidence>
<dbReference type="EMBL" id="BBMZ01000022">
    <property type="protein sequence ID" value="GAL59738.1"/>
    <property type="molecule type" value="Genomic_DNA"/>
</dbReference>
<accession>A0A090V6H0</accession>
<evidence type="ECO:0008006" key="3">
    <source>
        <dbReference type="Google" id="ProtNLM"/>
    </source>
</evidence>
<protein>
    <recommendedName>
        <fullName evidence="3">Cellulose biosynthesis protein BcsO</fullName>
    </recommendedName>
</protein>
<sequence>MNNYDDLQRFKDKTHTQQHDFKDFSSQNLAHDYGNWAIINQLSPATEESALAMGGHVSLPVPQSVDADTFVLKEQPFAAPAALAPAPLPNAAPPIFQSVAAQLATPPAAPALVPAAPIPAAEPVPMPAPIPAPAPAVAAPVNFSQLFAPKAAETKPAVEKNQPLKSLLERIASCR</sequence>
<gene>
    <name evidence="1" type="ORF">EV102420_22_00590</name>
</gene>
<dbReference type="eggNOG" id="ENOG5032XTW">
    <property type="taxonomic scope" value="Bacteria"/>
</dbReference>
<proteinExistence type="predicted"/>
<name>A0A090V6H0_PSEVU</name>
<dbReference type="RefSeq" id="WP_042394054.1">
    <property type="nucleotide sequence ID" value="NZ_BBMZ01000022.1"/>
</dbReference>
<organism evidence="1 2">
    <name type="scientific">Pseudescherichia vulneris NBRC 102420</name>
    <dbReference type="NCBI Taxonomy" id="1115515"/>
    <lineage>
        <taxon>Bacteria</taxon>
        <taxon>Pseudomonadati</taxon>
        <taxon>Pseudomonadota</taxon>
        <taxon>Gammaproteobacteria</taxon>
        <taxon>Enterobacterales</taxon>
        <taxon>Enterobacteriaceae</taxon>
        <taxon>Pseudescherichia</taxon>
    </lineage>
</organism>
<dbReference type="STRING" id="1115515.EV102420_22_00590"/>
<reference evidence="1 2" key="1">
    <citation type="submission" date="2014-09" db="EMBL/GenBank/DDBJ databases">
        <title>Whole genome shotgun sequence of Escherichia vulneris NBRC 102420.</title>
        <authorList>
            <person name="Yoshida Y."/>
            <person name="Hosoyama A."/>
            <person name="Tsuchikane K."/>
            <person name="Ohji S."/>
            <person name="Ichikawa N."/>
            <person name="Kimura A."/>
            <person name="Yamazoe A."/>
            <person name="Ezaki T."/>
            <person name="Fujita N."/>
        </authorList>
    </citation>
    <scope>NUCLEOTIDE SEQUENCE [LARGE SCALE GENOMIC DNA]</scope>
    <source>
        <strain evidence="1 2">NBRC 102420</strain>
    </source>
</reference>
<dbReference type="AlphaFoldDB" id="A0A090V6H0"/>
<keyword evidence="2" id="KW-1185">Reference proteome</keyword>
<evidence type="ECO:0000313" key="2">
    <source>
        <dbReference type="Proteomes" id="UP000029462"/>
    </source>
</evidence>